<protein>
    <submittedName>
        <fullName evidence="1">Uncharacterized protein</fullName>
    </submittedName>
</protein>
<dbReference type="EMBL" id="AP023368">
    <property type="protein sequence ID" value="BCJ99122.1"/>
    <property type="molecule type" value="Genomic_DNA"/>
</dbReference>
<keyword evidence="2" id="KW-1185">Reference proteome</keyword>
<evidence type="ECO:0000313" key="1">
    <source>
        <dbReference type="EMBL" id="BCJ99122.1"/>
    </source>
</evidence>
<reference evidence="1 2" key="2">
    <citation type="submission" date="2020-08" db="EMBL/GenBank/DDBJ databases">
        <authorList>
            <person name="Ueki A."/>
            <person name="Tonouchi A."/>
        </authorList>
    </citation>
    <scope>NUCLEOTIDE SEQUENCE [LARGE SCALE GENOMIC DNA]</scope>
    <source>
        <strain evidence="1 2">CTTW</strain>
    </source>
</reference>
<evidence type="ECO:0000313" key="2">
    <source>
        <dbReference type="Proteomes" id="UP000515703"/>
    </source>
</evidence>
<accession>A0A7I8DLC5</accession>
<proteinExistence type="predicted"/>
<dbReference type="KEGG" id="acht:bsdcttw_21630"/>
<dbReference type="Proteomes" id="UP000515703">
    <property type="component" value="Chromosome"/>
</dbReference>
<sequence>MRGALVGFEGKGGVVNGVVCPVVGAAEVEVSGAMVWSTGVVVGAGGVALSEEGLEGIEEPEEPEGEAAEGVAWAEEVTEGVARAESETTGVVVRAAVGMVKVSF</sequence>
<name>A0A7I8DLC5_9FIRM</name>
<reference evidence="1 2" key="1">
    <citation type="submission" date="2020-08" db="EMBL/GenBank/DDBJ databases">
        <title>Draft genome sequencing of an Anaerocolumna strain isolated from anoxic soil subjected to BSD treatment.</title>
        <authorList>
            <person name="Uek A."/>
            <person name="Tonouchi A."/>
        </authorList>
    </citation>
    <scope>NUCLEOTIDE SEQUENCE [LARGE SCALE GENOMIC DNA]</scope>
    <source>
        <strain evidence="1 2">CTTW</strain>
    </source>
</reference>
<dbReference type="AlphaFoldDB" id="A0A7I8DLC5"/>
<organism evidence="1 2">
    <name type="scientific">Anaerocolumna chitinilytica</name>
    <dbReference type="NCBI Taxonomy" id="1727145"/>
    <lineage>
        <taxon>Bacteria</taxon>
        <taxon>Bacillati</taxon>
        <taxon>Bacillota</taxon>
        <taxon>Clostridia</taxon>
        <taxon>Lachnospirales</taxon>
        <taxon>Lachnospiraceae</taxon>
        <taxon>Anaerocolumna</taxon>
    </lineage>
</organism>
<gene>
    <name evidence="1" type="ORF">bsdcttw_21630</name>
</gene>